<dbReference type="AlphaFoldDB" id="A0AAD7XRH5"/>
<keyword evidence="3 7" id="KW-0547">Nucleotide-binding</keyword>
<feature type="domain" description="Protein kinase" evidence="11">
    <location>
        <begin position="11"/>
        <end position="275"/>
    </location>
</feature>
<keyword evidence="2" id="KW-0808">Transferase</keyword>
<evidence type="ECO:0000313" key="13">
    <source>
        <dbReference type="Proteomes" id="UP001230188"/>
    </source>
</evidence>
<evidence type="ECO:0000256" key="7">
    <source>
        <dbReference type="PIRSR" id="PIRSR630616-2"/>
    </source>
</evidence>
<dbReference type="GO" id="GO:0005524">
    <property type="term" value="F:ATP binding"/>
    <property type="evidence" value="ECO:0007669"/>
    <property type="project" value="UniProtKB-UniRule"/>
</dbReference>
<dbReference type="InterPro" id="IPR008271">
    <property type="entry name" value="Ser/Thr_kinase_AS"/>
</dbReference>
<keyword evidence="4" id="KW-0418">Kinase</keyword>
<evidence type="ECO:0000313" key="12">
    <source>
        <dbReference type="EMBL" id="KAJ8613256.1"/>
    </source>
</evidence>
<dbReference type="InterPro" id="IPR000719">
    <property type="entry name" value="Prot_kinase_dom"/>
</dbReference>
<evidence type="ECO:0000256" key="5">
    <source>
        <dbReference type="ARBA" id="ARBA00022840"/>
    </source>
</evidence>
<evidence type="ECO:0000259" key="11">
    <source>
        <dbReference type="PROSITE" id="PS50011"/>
    </source>
</evidence>
<feature type="compositionally biased region" description="Low complexity" evidence="10">
    <location>
        <begin position="527"/>
        <end position="540"/>
    </location>
</feature>
<feature type="active site" description="Proton acceptor" evidence="6">
    <location>
        <position position="149"/>
    </location>
</feature>
<sequence length="579" mass="63448">MESARRVAAKYDIGQHVGRGGFANVFRAVERASGETVAVKIVNMCALEAAGLLGRLRREVALHRSLAHEHVARLVDYFEVTGAVANELTGEPCAGKAYACLVIEYCGGGDLRSWVRKRGRMRERDAKRVAAQVLSGVAYLHGRGVVHRDLKLANVLLGSDGEKTIAKLCDFGVAVTTEEAHWTLCGTPNYMAPEVLWGTAAHGPPADMFSVGCALYALLVGKPYGRRDGGTAPPVDEALRAVGASEEAVDLVSRLVSTDAASRPDVAEARAHPFFSGNGRDRARWSSEALTDWEALATKTPPHLETRRLKPFKCATDRQTVCVDGRVASLRCRVSDGLAARIEVEDSRVRVALVQNNGGGEVLFSRTYPLRKLPHRYAPLYAHLSRAVQLARSRTPRIIARFDRFECVLMENGPLADVRVAWGTDTTARYSLQTLRLEFDLRGRHLTWRGRAFPASAPPQFFAYVSDVQTGVEACLQANRRHLHDRDDAFPIFLDHAKPAPAPPLVVAPRDPANNSYPRKPDHDEGSPSSSSSSSTNHSSATLLRAPSLSFVSDQASTADLHHHHHQGIKPRGRRRMRL</sequence>
<keyword evidence="5 7" id="KW-0067">ATP-binding</keyword>
<dbReference type="SMART" id="SM00220">
    <property type="entry name" value="S_TKc"/>
    <property type="match status" value="1"/>
</dbReference>
<keyword evidence="13" id="KW-1185">Reference proteome</keyword>
<comment type="caution">
    <text evidence="12">The sequence shown here is derived from an EMBL/GenBank/DDBJ whole genome shotgun (WGS) entry which is preliminary data.</text>
</comment>
<evidence type="ECO:0000256" key="2">
    <source>
        <dbReference type="ARBA" id="ARBA00022679"/>
    </source>
</evidence>
<organism evidence="12 13">
    <name type="scientific">Chrysophaeum taylorii</name>
    <dbReference type="NCBI Taxonomy" id="2483200"/>
    <lineage>
        <taxon>Eukaryota</taxon>
        <taxon>Sar</taxon>
        <taxon>Stramenopiles</taxon>
        <taxon>Ochrophyta</taxon>
        <taxon>Pelagophyceae</taxon>
        <taxon>Pelagomonadales</taxon>
        <taxon>Pelagomonadaceae</taxon>
        <taxon>Chrysophaeum</taxon>
    </lineage>
</organism>
<gene>
    <name evidence="12" type="ORF">CTAYLR_004532</name>
</gene>
<evidence type="ECO:0000256" key="8">
    <source>
        <dbReference type="PIRSR" id="PIRSR630616-3"/>
    </source>
</evidence>
<dbReference type="SUPFAM" id="SSF56112">
    <property type="entry name" value="Protein kinase-like (PK-like)"/>
    <property type="match status" value="1"/>
</dbReference>
<dbReference type="InterPro" id="IPR017441">
    <property type="entry name" value="Protein_kinase_ATP_BS"/>
</dbReference>
<evidence type="ECO:0000256" key="6">
    <source>
        <dbReference type="PIRSR" id="PIRSR630616-1"/>
    </source>
</evidence>
<evidence type="ECO:0000256" key="10">
    <source>
        <dbReference type="SAM" id="MobiDB-lite"/>
    </source>
</evidence>
<dbReference type="EMBL" id="JAQMWT010000034">
    <property type="protein sequence ID" value="KAJ8613256.1"/>
    <property type="molecule type" value="Genomic_DNA"/>
</dbReference>
<dbReference type="PROSITE" id="PS00108">
    <property type="entry name" value="PROTEIN_KINASE_ST"/>
    <property type="match status" value="1"/>
</dbReference>
<protein>
    <recommendedName>
        <fullName evidence="11">Protein kinase domain-containing protein</fullName>
    </recommendedName>
</protein>
<reference evidence="12" key="1">
    <citation type="submission" date="2023-01" db="EMBL/GenBank/DDBJ databases">
        <title>Metagenome sequencing of chrysophaentin producing Chrysophaeum taylorii.</title>
        <authorList>
            <person name="Davison J."/>
            <person name="Bewley C."/>
        </authorList>
    </citation>
    <scope>NUCLEOTIDE SEQUENCE</scope>
    <source>
        <strain evidence="12">NIES-1699</strain>
    </source>
</reference>
<feature type="region of interest" description="Disordered" evidence="10">
    <location>
        <begin position="555"/>
        <end position="579"/>
    </location>
</feature>
<feature type="compositionally biased region" description="Basic residues" evidence="10">
    <location>
        <begin position="562"/>
        <end position="579"/>
    </location>
</feature>
<dbReference type="PROSITE" id="PS50011">
    <property type="entry name" value="PROTEIN_KINASE_DOM"/>
    <property type="match status" value="1"/>
</dbReference>
<dbReference type="InterPro" id="IPR011009">
    <property type="entry name" value="Kinase-like_dom_sf"/>
</dbReference>
<dbReference type="InterPro" id="IPR030616">
    <property type="entry name" value="Aur-like"/>
</dbReference>
<keyword evidence="1" id="KW-0723">Serine/threonine-protein kinase</keyword>
<dbReference type="PANTHER" id="PTHR24350">
    <property type="entry name" value="SERINE/THREONINE-PROTEIN KINASE IAL-RELATED"/>
    <property type="match status" value="1"/>
</dbReference>
<feature type="binding site" evidence="7">
    <location>
        <position position="170"/>
    </location>
    <ligand>
        <name>ATP</name>
        <dbReference type="ChEBI" id="CHEBI:30616"/>
    </ligand>
</feature>
<dbReference type="GO" id="GO:0004674">
    <property type="term" value="F:protein serine/threonine kinase activity"/>
    <property type="evidence" value="ECO:0007669"/>
    <property type="project" value="UniProtKB-KW"/>
</dbReference>
<dbReference type="PROSITE" id="PS00107">
    <property type="entry name" value="PROTEIN_KINASE_ATP"/>
    <property type="match status" value="1"/>
</dbReference>
<proteinExistence type="predicted"/>
<evidence type="ECO:0000256" key="4">
    <source>
        <dbReference type="ARBA" id="ARBA00022777"/>
    </source>
</evidence>
<dbReference type="Gene3D" id="1.10.510.10">
    <property type="entry name" value="Transferase(Phosphotransferase) domain 1"/>
    <property type="match status" value="1"/>
</dbReference>
<dbReference type="Pfam" id="PF00069">
    <property type="entry name" value="Pkinase"/>
    <property type="match status" value="1"/>
</dbReference>
<evidence type="ECO:0000256" key="9">
    <source>
        <dbReference type="PROSITE-ProRule" id="PRU10141"/>
    </source>
</evidence>
<name>A0AAD7XRH5_9STRA</name>
<evidence type="ECO:0000256" key="1">
    <source>
        <dbReference type="ARBA" id="ARBA00022527"/>
    </source>
</evidence>
<accession>A0AAD7XRH5</accession>
<evidence type="ECO:0000256" key="3">
    <source>
        <dbReference type="ARBA" id="ARBA00022741"/>
    </source>
</evidence>
<feature type="region of interest" description="Disordered" evidence="10">
    <location>
        <begin position="501"/>
        <end position="541"/>
    </location>
</feature>
<feature type="binding site" evidence="7 9">
    <location>
        <position position="40"/>
    </location>
    <ligand>
        <name>ATP</name>
        <dbReference type="ChEBI" id="CHEBI:30616"/>
    </ligand>
</feature>
<dbReference type="Proteomes" id="UP001230188">
    <property type="component" value="Unassembled WGS sequence"/>
</dbReference>
<feature type="cross-link" description="Glycyl lysine isopeptide (Lys-Gly) (interchain with G-Cter in SUMO2)" evidence="8">
    <location>
        <position position="151"/>
    </location>
</feature>